<evidence type="ECO:0000259" key="2">
    <source>
        <dbReference type="Pfam" id="PF24707"/>
    </source>
</evidence>
<feature type="compositionally biased region" description="Low complexity" evidence="1">
    <location>
        <begin position="172"/>
        <end position="182"/>
    </location>
</feature>
<evidence type="ECO:0000256" key="1">
    <source>
        <dbReference type="SAM" id="MobiDB-lite"/>
    </source>
</evidence>
<feature type="compositionally biased region" description="Basic and acidic residues" evidence="1">
    <location>
        <begin position="744"/>
        <end position="763"/>
    </location>
</feature>
<feature type="compositionally biased region" description="Pro residues" evidence="1">
    <location>
        <begin position="183"/>
        <end position="198"/>
    </location>
</feature>
<feature type="compositionally biased region" description="Low complexity" evidence="1">
    <location>
        <begin position="546"/>
        <end position="563"/>
    </location>
</feature>
<dbReference type="GO" id="GO:0140849">
    <property type="term" value="F:ATP-dependent H2AZ histone chaperone activity"/>
    <property type="evidence" value="ECO:0007669"/>
    <property type="project" value="InterPro"/>
</dbReference>
<feature type="compositionally biased region" description="Basic residues" evidence="1">
    <location>
        <begin position="1"/>
        <end position="10"/>
    </location>
</feature>
<name>A0AA39U121_9PEZI</name>
<feature type="compositionally biased region" description="Polar residues" evidence="1">
    <location>
        <begin position="337"/>
        <end position="350"/>
    </location>
</feature>
<proteinExistence type="predicted"/>
<dbReference type="InterPro" id="IPR057558">
    <property type="entry name" value="Swc3_dom"/>
</dbReference>
<reference evidence="3" key="1">
    <citation type="submission" date="2023-06" db="EMBL/GenBank/DDBJ databases">
        <title>Genome-scale phylogeny and comparative genomics of the fungal order Sordariales.</title>
        <authorList>
            <consortium name="Lawrence Berkeley National Laboratory"/>
            <person name="Hensen N."/>
            <person name="Bonometti L."/>
            <person name="Westerberg I."/>
            <person name="Brannstrom I.O."/>
            <person name="Guillou S."/>
            <person name="Cros-Aarteil S."/>
            <person name="Calhoun S."/>
            <person name="Haridas S."/>
            <person name="Kuo A."/>
            <person name="Mondo S."/>
            <person name="Pangilinan J."/>
            <person name="Riley R."/>
            <person name="LaButti K."/>
            <person name="Andreopoulos B."/>
            <person name="Lipzen A."/>
            <person name="Chen C."/>
            <person name="Yanf M."/>
            <person name="Daum C."/>
            <person name="Ng V."/>
            <person name="Clum A."/>
            <person name="Steindorff A."/>
            <person name="Ohm R."/>
            <person name="Martin F."/>
            <person name="Silar P."/>
            <person name="Natvig D."/>
            <person name="Lalanne C."/>
            <person name="Gautier V."/>
            <person name="Ament-velasquez S.L."/>
            <person name="Kruys A."/>
            <person name="Hutchinson M.I."/>
            <person name="Powell A.J."/>
            <person name="Barry K."/>
            <person name="Miller A.N."/>
            <person name="Grigoriev I.V."/>
            <person name="Debuchy R."/>
            <person name="Gladieux P."/>
            <person name="Thoren M.H."/>
            <person name="Johannesson H."/>
        </authorList>
    </citation>
    <scope>NUCLEOTIDE SEQUENCE</scope>
    <source>
        <strain evidence="3">SMH3391-2</strain>
    </source>
</reference>
<feature type="region of interest" description="Disordered" evidence="1">
    <location>
        <begin position="1"/>
        <end position="100"/>
    </location>
</feature>
<sequence length="781" mass="83860">MPAEKKRKLPARAAARVEHIAKKRTLTPPQRSATPATPAAPAPEPERAPTEEPPPPLPKSIAPGKPLPTVDTPQPDDLPNKDHQSVSESGVLAESLARSRQRWVTEGIFEKFWSKPVKKKGVLIEEPNNPPKESMTKLGQVTITVEPHVFEATMYAVKDPKPPQPPPPPTTVRPVVQYGPPNGVMPPPPTPKPTPPPTIVSTPVVGTPQPQTPAQAQPPSQAPAQLPSQAPAQTPTQPQTTPSLAPQINTQHPNPPAVQDVARPAPAVAPTMPRPPVASPRGMESVLSPITVPPPVQRPPVPAQAVAAQPAASHHLIQHTTPMVVPVPPVRPPGTHVASTTAKSPVNGNSAAPGKPGTGTDPIILTLAEKAGEDPQLRDLMKRVAQGDAAKHELERFQAIIDAITAESKRKGNPVGPSADRLIVDGKTVRYFADEVRAILDIVLSSNPKQTSGDLRPPAGSDALVVLLVKTALDDMKTRDMVRRIAENKPQFSDATDLKAVLDRLRGKLAKDTKEQLKTQSPAPAPAAAAATPKANGVSNGHKASPATASPAVTQQPPAAQQALRSKGPPPPPKPDISAVVFEFAGGTGDRYLFPKFSMLETVLVGAGQQQVICSFLIVRKGSKSEYPVVDPELDYYQPVTIRLFTSAGKHLENLARVVAPPEEVKQYMDDVMDRMTRAEYILLAMRLPRREKDEAGEEKEKENQTNGVAAAKQAEAVESVQTPTQTQTPKPQPTVLWTATRPGKPEIREATRPRFNKTDVEDKQYQSFISTVTRKEVKEV</sequence>
<dbReference type="EMBL" id="JAULSR010000011">
    <property type="protein sequence ID" value="KAK0610188.1"/>
    <property type="molecule type" value="Genomic_DNA"/>
</dbReference>
<comment type="caution">
    <text evidence="3">The sequence shown here is derived from an EMBL/GenBank/DDBJ whole genome shotgun (WGS) entry which is preliminary data.</text>
</comment>
<organism evidence="3 4">
    <name type="scientific">Bombardia bombarda</name>
    <dbReference type="NCBI Taxonomy" id="252184"/>
    <lineage>
        <taxon>Eukaryota</taxon>
        <taxon>Fungi</taxon>
        <taxon>Dikarya</taxon>
        <taxon>Ascomycota</taxon>
        <taxon>Pezizomycotina</taxon>
        <taxon>Sordariomycetes</taxon>
        <taxon>Sordariomycetidae</taxon>
        <taxon>Sordariales</taxon>
        <taxon>Lasiosphaeriaceae</taxon>
        <taxon>Bombardia</taxon>
    </lineage>
</organism>
<keyword evidence="4" id="KW-1185">Reference proteome</keyword>
<dbReference type="Pfam" id="PF24707">
    <property type="entry name" value="Swc3"/>
    <property type="match status" value="1"/>
</dbReference>
<evidence type="ECO:0000313" key="4">
    <source>
        <dbReference type="Proteomes" id="UP001174934"/>
    </source>
</evidence>
<feature type="region of interest" description="Disordered" evidence="1">
    <location>
        <begin position="513"/>
        <end position="578"/>
    </location>
</feature>
<dbReference type="PANTHER" id="PTHR28108:SF1">
    <property type="entry name" value="SWR1-COMPLEX PROTEIN 3"/>
    <property type="match status" value="1"/>
</dbReference>
<feature type="compositionally biased region" description="Low complexity" evidence="1">
    <location>
        <begin position="526"/>
        <end position="535"/>
    </location>
</feature>
<dbReference type="AlphaFoldDB" id="A0AA39U121"/>
<dbReference type="InterPro" id="IPR037651">
    <property type="entry name" value="Swc3"/>
</dbReference>
<protein>
    <recommendedName>
        <fullName evidence="2">SWR1-complex protein 3 domain-containing protein</fullName>
    </recommendedName>
</protein>
<feature type="compositionally biased region" description="Low complexity" evidence="1">
    <location>
        <begin position="27"/>
        <end position="37"/>
    </location>
</feature>
<feature type="compositionally biased region" description="Basic and acidic residues" evidence="1">
    <location>
        <begin position="692"/>
        <end position="704"/>
    </location>
</feature>
<feature type="compositionally biased region" description="Low complexity" evidence="1">
    <location>
        <begin position="199"/>
        <end position="247"/>
    </location>
</feature>
<gene>
    <name evidence="3" type="ORF">B0T17DRAFT_128520</name>
</gene>
<evidence type="ECO:0000313" key="3">
    <source>
        <dbReference type="EMBL" id="KAK0610188.1"/>
    </source>
</evidence>
<feature type="domain" description="SWR1-complex protein 3" evidence="2">
    <location>
        <begin position="62"/>
        <end position="160"/>
    </location>
</feature>
<accession>A0AA39U121</accession>
<feature type="region of interest" description="Disordered" evidence="1">
    <location>
        <begin position="154"/>
        <end position="286"/>
    </location>
</feature>
<dbReference type="PANTHER" id="PTHR28108">
    <property type="entry name" value="SWR1-COMPLEX PROTEIN 3"/>
    <property type="match status" value="1"/>
</dbReference>
<dbReference type="Proteomes" id="UP001174934">
    <property type="component" value="Unassembled WGS sequence"/>
</dbReference>
<feature type="compositionally biased region" description="Pro residues" evidence="1">
    <location>
        <begin position="162"/>
        <end position="171"/>
    </location>
</feature>
<feature type="region of interest" description="Disordered" evidence="1">
    <location>
        <begin position="692"/>
        <end position="763"/>
    </location>
</feature>
<feature type="region of interest" description="Disordered" evidence="1">
    <location>
        <begin position="333"/>
        <end position="358"/>
    </location>
</feature>
<dbReference type="GO" id="GO:0000812">
    <property type="term" value="C:Swr1 complex"/>
    <property type="evidence" value="ECO:0007669"/>
    <property type="project" value="InterPro"/>
</dbReference>